<organism evidence="2 3">
    <name type="scientific">Chryseolinea soli</name>
    <dbReference type="NCBI Taxonomy" id="2321403"/>
    <lineage>
        <taxon>Bacteria</taxon>
        <taxon>Pseudomonadati</taxon>
        <taxon>Bacteroidota</taxon>
        <taxon>Cytophagia</taxon>
        <taxon>Cytophagales</taxon>
        <taxon>Fulvivirgaceae</taxon>
        <taxon>Chryseolinea</taxon>
    </lineage>
</organism>
<dbReference type="InterPro" id="IPR008928">
    <property type="entry name" value="6-hairpin_glycosidase_sf"/>
</dbReference>
<dbReference type="GO" id="GO:0005975">
    <property type="term" value="P:carbohydrate metabolic process"/>
    <property type="evidence" value="ECO:0007669"/>
    <property type="project" value="InterPro"/>
</dbReference>
<dbReference type="InterPro" id="IPR012341">
    <property type="entry name" value="6hp_glycosidase-like_sf"/>
</dbReference>
<dbReference type="SUPFAM" id="SSF48208">
    <property type="entry name" value="Six-hairpin glycosidases"/>
    <property type="match status" value="1"/>
</dbReference>
<protein>
    <recommendedName>
        <fullName evidence="1">Alpha-L-rhamnosidase six-hairpin glycosidase domain-containing protein</fullName>
    </recommendedName>
</protein>
<proteinExistence type="predicted"/>
<name>A0A385SY97_9BACT</name>
<gene>
    <name evidence="2" type="ORF">D4L85_32835</name>
</gene>
<dbReference type="EMBL" id="CP032382">
    <property type="protein sequence ID" value="AYB35077.1"/>
    <property type="molecule type" value="Genomic_DNA"/>
</dbReference>
<dbReference type="PANTHER" id="PTHR34987">
    <property type="entry name" value="C, PUTATIVE (AFU_ORTHOLOGUE AFUA_3G02880)-RELATED"/>
    <property type="match status" value="1"/>
</dbReference>
<dbReference type="InterPro" id="IPR035396">
    <property type="entry name" value="Bac_rhamnosid6H"/>
</dbReference>
<feature type="domain" description="Alpha-L-rhamnosidase six-hairpin glycosidase" evidence="1">
    <location>
        <begin position="403"/>
        <end position="575"/>
    </location>
</feature>
<evidence type="ECO:0000313" key="3">
    <source>
        <dbReference type="Proteomes" id="UP000266183"/>
    </source>
</evidence>
<dbReference type="PANTHER" id="PTHR34987:SF6">
    <property type="entry name" value="ALPHA-L-RHAMNOSIDASE SIX-HAIRPIN GLYCOSIDASE DOMAIN-CONTAINING PROTEIN"/>
    <property type="match status" value="1"/>
</dbReference>
<dbReference type="Proteomes" id="UP000266183">
    <property type="component" value="Chromosome"/>
</dbReference>
<dbReference type="KEGG" id="chk:D4L85_32835"/>
<dbReference type="AlphaFoldDB" id="A0A385SY97"/>
<sequence length="842" mass="95400">MRMKHYPLHLFCILYFIGSWNDCFSQPARIVHDTQQKTVAFGNDRIKITLDYNKTANISSLTLNDQPVIQGSAGVYSKIRTKESSYTTLHLATDPTVTVSGNVISVVGIRYGDPALSIDETWTFTISSSDIKFDIDRTMSKAIVVEQVGFPVFMFNSMDTWEGAYQDYGGLAWFYLFNKKLDTYGVHSSASDFWNSKTGNGLTVSVTAPGQQIAMDYSRTADDKLAYTLAVSPTEMQPRFDPGTNRRRYVRDTTDVWAPFQISAGKSSQRITLSYFDFEAKFGRGKLAGIHQGQVSAVLNTIARIGVIDKEHFGGNSWHTPYGPICLHEQYIAQMGLAINDNNYLKGYQQCLDFYRDHAIKPDGRVWPRWAYSNEDAMPQGFTDKGFYEAQWGYLLDSNPDFVTNVAELYNQTGDLPWVKTHQASCEKALDWIIQRDTNGNGLVEMMTDSHKQKRGSDWIDIIWAAYENAFVNAKLYYALILWTDIEKQLGNTTKEKYYQGFAEKLKESFNKPLAAGGFWDADKKCYIHWRDKDGSTHGNNMVTPVNFMAIAYGLCDDDARRKTILDDIETQMQKENLFFWPICMYSYGAGEGNDWQFPFPNYENGDIFLSWGAVAVKAYASYKPELALKYVKNVLAQYAKDGLAFQRYGRAKQDGLGDDILSGNSLSVVGLYQAIYGINPLYNRFYLDPHITEALAGTQVRYTYRHQPLIIDLAINQYAVSNSRFKIASKTDFGFFATDKELLYFYGSSNQASLKVSTAPVGSLTLDMKKWGPDEISFTQSSKDAASSRLVYQINALHPDRYYTLLINNQTSKRIKSDNKGTLTFEHKTNKGPDEIVVLNK</sequence>
<keyword evidence="3" id="KW-1185">Reference proteome</keyword>
<accession>A0A385SY97</accession>
<dbReference type="Gene3D" id="1.50.10.10">
    <property type="match status" value="1"/>
</dbReference>
<evidence type="ECO:0000313" key="2">
    <source>
        <dbReference type="EMBL" id="AYB35077.1"/>
    </source>
</evidence>
<evidence type="ECO:0000259" key="1">
    <source>
        <dbReference type="Pfam" id="PF17389"/>
    </source>
</evidence>
<dbReference type="Pfam" id="PF17389">
    <property type="entry name" value="Bac_rhamnosid6H"/>
    <property type="match status" value="1"/>
</dbReference>
<reference evidence="3" key="1">
    <citation type="submission" date="2018-09" db="EMBL/GenBank/DDBJ databases">
        <title>Chryseolinea sp. KIS68-18 isolated from soil.</title>
        <authorList>
            <person name="Weon H.-Y."/>
            <person name="Kwon S.-W."/>
            <person name="Lee S.A."/>
        </authorList>
    </citation>
    <scope>NUCLEOTIDE SEQUENCE [LARGE SCALE GENOMIC DNA]</scope>
    <source>
        <strain evidence="3">KIS68-18</strain>
    </source>
</reference>